<dbReference type="GO" id="GO:0016717">
    <property type="term" value="F:oxidoreductase activity, acting on paired donors, with oxidation of a pair of donors resulting in the reduction of molecular oxygen to two molecules of water"/>
    <property type="evidence" value="ECO:0007669"/>
    <property type="project" value="TreeGrafter"/>
</dbReference>
<accession>A0A2A2JSI7</accession>
<dbReference type="AlphaFoldDB" id="A0A2A2JSI7"/>
<comment type="caution">
    <text evidence="3">The sequence shown here is derived from an EMBL/GenBank/DDBJ whole genome shotgun (WGS) entry which is preliminary data.</text>
</comment>
<dbReference type="SUPFAM" id="SSF55856">
    <property type="entry name" value="Cytochrome b5-like heme/steroid binding domain"/>
    <property type="match status" value="1"/>
</dbReference>
<dbReference type="OrthoDB" id="260091at2759"/>
<proteinExistence type="predicted"/>
<dbReference type="PIRSF" id="PIRSF015921">
    <property type="entry name" value="FA_sphinglp_des"/>
    <property type="match status" value="1"/>
</dbReference>
<evidence type="ECO:0000259" key="2">
    <source>
        <dbReference type="Pfam" id="PF00487"/>
    </source>
</evidence>
<dbReference type="GO" id="GO:0016020">
    <property type="term" value="C:membrane"/>
    <property type="evidence" value="ECO:0007669"/>
    <property type="project" value="TreeGrafter"/>
</dbReference>
<keyword evidence="1" id="KW-0812">Transmembrane</keyword>
<dbReference type="InterPro" id="IPR036400">
    <property type="entry name" value="Cyt_B5-like_heme/steroid_sf"/>
</dbReference>
<keyword evidence="1" id="KW-0472">Membrane</keyword>
<organism evidence="3 4">
    <name type="scientific">Diploscapter pachys</name>
    <dbReference type="NCBI Taxonomy" id="2018661"/>
    <lineage>
        <taxon>Eukaryota</taxon>
        <taxon>Metazoa</taxon>
        <taxon>Ecdysozoa</taxon>
        <taxon>Nematoda</taxon>
        <taxon>Chromadorea</taxon>
        <taxon>Rhabditida</taxon>
        <taxon>Rhabditina</taxon>
        <taxon>Rhabditomorpha</taxon>
        <taxon>Rhabditoidea</taxon>
        <taxon>Rhabditidae</taxon>
        <taxon>Diploscapter</taxon>
    </lineage>
</organism>
<dbReference type="PANTHER" id="PTHR19353">
    <property type="entry name" value="FATTY ACID DESATURASE 2"/>
    <property type="match status" value="1"/>
</dbReference>
<dbReference type="InterPro" id="IPR012171">
    <property type="entry name" value="Fatty_acid_desaturase"/>
</dbReference>
<feature type="domain" description="Fatty acid desaturase" evidence="2">
    <location>
        <begin position="153"/>
        <end position="346"/>
    </location>
</feature>
<evidence type="ECO:0000313" key="4">
    <source>
        <dbReference type="Proteomes" id="UP000218231"/>
    </source>
</evidence>
<dbReference type="EMBL" id="LIAE01010252">
    <property type="protein sequence ID" value="PAV64631.1"/>
    <property type="molecule type" value="Genomic_DNA"/>
</dbReference>
<sequence length="362" mass="42381">MGDSDEIIHTKIDGKWLRLTSDIIIPHPGGPVIRQYANADATHVFRGFHEGSSQAFKQLEVLKKTRVVTDKDLIARLEANLAIRDDEKDINVSTYDVSVEEEKRMVQNFEKLRQKIIDYGLMDSQPFYYVFKTSTTLGLLFLAFYLQYIDYVYTSAIVLGLAWQQFGWITHEYCHHQPSKNRRMNNIFSLIFGNVVQGYSIDWWKDKHNTHHAATNVVEHDGDIDLSPLFALIPSDLFKYKAELEHFLLKFIPYQHLYFTLSLPLLRVSWVSQSIQWVLPNDKLKEFAIYQKNHRMEAWGLFIHWSWVFFQLYCLPDWSTRISYFLISQSLAGFLIAHVVTFNHNSVDKYPGLILIGYLNKT</sequence>
<keyword evidence="4" id="KW-1185">Reference proteome</keyword>
<keyword evidence="1" id="KW-1133">Transmembrane helix</keyword>
<evidence type="ECO:0000256" key="1">
    <source>
        <dbReference type="SAM" id="Phobius"/>
    </source>
</evidence>
<dbReference type="InterPro" id="IPR005804">
    <property type="entry name" value="FA_desaturase_dom"/>
</dbReference>
<gene>
    <name evidence="3" type="ORF">WR25_01704</name>
</gene>
<evidence type="ECO:0000313" key="3">
    <source>
        <dbReference type="EMBL" id="PAV64631.1"/>
    </source>
</evidence>
<dbReference type="GO" id="GO:0006629">
    <property type="term" value="P:lipid metabolic process"/>
    <property type="evidence" value="ECO:0007669"/>
    <property type="project" value="InterPro"/>
</dbReference>
<reference evidence="3 4" key="1">
    <citation type="journal article" date="2017" name="Curr. Biol.">
        <title>Genome architecture and evolution of a unichromosomal asexual nematode.</title>
        <authorList>
            <person name="Fradin H."/>
            <person name="Zegar C."/>
            <person name="Gutwein M."/>
            <person name="Lucas J."/>
            <person name="Kovtun M."/>
            <person name="Corcoran D."/>
            <person name="Baugh L.R."/>
            <person name="Kiontke K."/>
            <person name="Gunsalus K."/>
            <person name="Fitch D.H."/>
            <person name="Piano F."/>
        </authorList>
    </citation>
    <scope>NUCLEOTIDE SEQUENCE [LARGE SCALE GENOMIC DNA]</scope>
    <source>
        <strain evidence="3">PF1309</strain>
    </source>
</reference>
<protein>
    <recommendedName>
        <fullName evidence="2">Fatty acid desaturase domain-containing protein</fullName>
    </recommendedName>
</protein>
<dbReference type="Pfam" id="PF00487">
    <property type="entry name" value="FA_desaturase"/>
    <property type="match status" value="1"/>
</dbReference>
<dbReference type="STRING" id="2018661.A0A2A2JSI7"/>
<dbReference type="CDD" id="cd03506">
    <property type="entry name" value="Delta6-FADS-like"/>
    <property type="match status" value="1"/>
</dbReference>
<feature type="transmembrane region" description="Helical" evidence="1">
    <location>
        <begin position="127"/>
        <end position="146"/>
    </location>
</feature>
<dbReference type="Proteomes" id="UP000218231">
    <property type="component" value="Unassembled WGS sequence"/>
</dbReference>
<name>A0A2A2JSI7_9BILA</name>
<dbReference type="PANTHER" id="PTHR19353:SF83">
    <property type="entry name" value="DELTA(6)-FATTY-ACID DESATURASE FAT-3"/>
    <property type="match status" value="1"/>
</dbReference>